<proteinExistence type="predicted"/>
<keyword evidence="5" id="KW-1185">Reference proteome</keyword>
<evidence type="ECO:0000313" key="5">
    <source>
        <dbReference type="Proteomes" id="UP001377567"/>
    </source>
</evidence>
<dbReference type="Pfam" id="PF13405">
    <property type="entry name" value="EF-hand_6"/>
    <property type="match status" value="1"/>
</dbReference>
<dbReference type="InterPro" id="IPR018247">
    <property type="entry name" value="EF_Hand_1_Ca_BS"/>
</dbReference>
<organism evidence="4 5">
    <name type="scientific">Maudiozyma humilis</name>
    <name type="common">Sour dough yeast</name>
    <name type="synonym">Kazachstania humilis</name>
    <dbReference type="NCBI Taxonomy" id="51915"/>
    <lineage>
        <taxon>Eukaryota</taxon>
        <taxon>Fungi</taxon>
        <taxon>Dikarya</taxon>
        <taxon>Ascomycota</taxon>
        <taxon>Saccharomycotina</taxon>
        <taxon>Saccharomycetes</taxon>
        <taxon>Saccharomycetales</taxon>
        <taxon>Saccharomycetaceae</taxon>
        <taxon>Maudiozyma</taxon>
    </lineage>
</organism>
<dbReference type="InterPro" id="IPR011992">
    <property type="entry name" value="EF-hand-dom_pair"/>
</dbReference>
<dbReference type="CDD" id="cd00051">
    <property type="entry name" value="EFh"/>
    <property type="match status" value="1"/>
</dbReference>
<evidence type="ECO:0000259" key="3">
    <source>
        <dbReference type="PROSITE" id="PS50222"/>
    </source>
</evidence>
<evidence type="ECO:0000256" key="1">
    <source>
        <dbReference type="ARBA" id="ARBA00022737"/>
    </source>
</evidence>
<dbReference type="SUPFAM" id="SSF47473">
    <property type="entry name" value="EF-hand"/>
    <property type="match status" value="1"/>
</dbReference>
<sequence>MDHSTSLNFSQLSQEHISRLKDAFQMIDADGDGAVTRGDLREVLASVGKPCGDADLERMLPGSGESLGFPEFLSLMSGLSGEFPEEAELRECLRVLAAGKGQGDSLTVPLDELVQSLRDAGFADPETQFAKVFKTFGATNKTTGVRVFRGDSFLATISDT</sequence>
<dbReference type="Proteomes" id="UP001377567">
    <property type="component" value="Unassembled WGS sequence"/>
</dbReference>
<dbReference type="SMART" id="SM00054">
    <property type="entry name" value="EFh"/>
    <property type="match status" value="1"/>
</dbReference>
<gene>
    <name evidence="4" type="ORF">DAKH74_045600</name>
</gene>
<evidence type="ECO:0000256" key="2">
    <source>
        <dbReference type="ARBA" id="ARBA00022837"/>
    </source>
</evidence>
<keyword evidence="1" id="KW-0677">Repeat</keyword>
<comment type="caution">
    <text evidence="4">The sequence shown here is derived from an EMBL/GenBank/DDBJ whole genome shotgun (WGS) entry which is preliminary data.</text>
</comment>
<dbReference type="InterPro" id="IPR002048">
    <property type="entry name" value="EF_hand_dom"/>
</dbReference>
<dbReference type="GO" id="GO:0043226">
    <property type="term" value="C:organelle"/>
    <property type="evidence" value="ECO:0007669"/>
    <property type="project" value="UniProtKB-ARBA"/>
</dbReference>
<dbReference type="PANTHER" id="PTHR23049">
    <property type="entry name" value="MYOSIN REGULATORY LIGHT CHAIN 2"/>
    <property type="match status" value="1"/>
</dbReference>
<feature type="domain" description="EF-hand" evidence="3">
    <location>
        <begin position="15"/>
        <end position="50"/>
    </location>
</feature>
<keyword evidence="2" id="KW-0106">Calcium</keyword>
<protein>
    <submittedName>
        <fullName evidence="4">Mlc2 protein</fullName>
    </submittedName>
</protein>
<dbReference type="GO" id="GO:0005509">
    <property type="term" value="F:calcium ion binding"/>
    <property type="evidence" value="ECO:0007669"/>
    <property type="project" value="InterPro"/>
</dbReference>
<reference evidence="4 5" key="1">
    <citation type="journal article" date="2023" name="Elife">
        <title>Identification of key yeast species and microbe-microbe interactions impacting larval growth of Drosophila in the wild.</title>
        <authorList>
            <person name="Mure A."/>
            <person name="Sugiura Y."/>
            <person name="Maeda R."/>
            <person name="Honda K."/>
            <person name="Sakurai N."/>
            <person name="Takahashi Y."/>
            <person name="Watada M."/>
            <person name="Katoh T."/>
            <person name="Gotoh A."/>
            <person name="Gotoh Y."/>
            <person name="Taniguchi I."/>
            <person name="Nakamura K."/>
            <person name="Hayashi T."/>
            <person name="Katayama T."/>
            <person name="Uemura T."/>
            <person name="Hattori Y."/>
        </authorList>
    </citation>
    <scope>NUCLEOTIDE SEQUENCE [LARGE SCALE GENOMIC DNA]</scope>
    <source>
        <strain evidence="4 5">KH-74</strain>
    </source>
</reference>
<dbReference type="InterPro" id="IPR050403">
    <property type="entry name" value="Myosin_RLC"/>
</dbReference>
<dbReference type="PROSITE" id="PS00018">
    <property type="entry name" value="EF_HAND_1"/>
    <property type="match status" value="1"/>
</dbReference>
<dbReference type="EMBL" id="BTGD01000018">
    <property type="protein sequence ID" value="GMM57944.1"/>
    <property type="molecule type" value="Genomic_DNA"/>
</dbReference>
<dbReference type="AlphaFoldDB" id="A0AAV5S266"/>
<accession>A0AAV5S266</accession>
<dbReference type="Gene3D" id="1.10.238.10">
    <property type="entry name" value="EF-hand"/>
    <property type="match status" value="1"/>
</dbReference>
<name>A0AAV5S266_MAUHU</name>
<dbReference type="FunFam" id="1.10.238.10:FF:000178">
    <property type="entry name" value="Calmodulin-2 A"/>
    <property type="match status" value="1"/>
</dbReference>
<dbReference type="PROSITE" id="PS50222">
    <property type="entry name" value="EF_HAND_2"/>
    <property type="match status" value="1"/>
</dbReference>
<evidence type="ECO:0000313" key="4">
    <source>
        <dbReference type="EMBL" id="GMM57944.1"/>
    </source>
</evidence>